<accession>A0A0F9JHI0</accession>
<gene>
    <name evidence="1" type="ORF">LCGC14_1454680</name>
</gene>
<proteinExistence type="predicted"/>
<protein>
    <submittedName>
        <fullName evidence="1">Uncharacterized protein</fullName>
    </submittedName>
</protein>
<name>A0A0F9JHI0_9ZZZZ</name>
<evidence type="ECO:0000313" key="1">
    <source>
        <dbReference type="EMBL" id="KKM69048.1"/>
    </source>
</evidence>
<dbReference type="EMBL" id="LAZR01010057">
    <property type="protein sequence ID" value="KKM69048.1"/>
    <property type="molecule type" value="Genomic_DNA"/>
</dbReference>
<sequence>MKTEICKNCGHIHQGLMCCYPIKWTSNNIPEEICPCKELIK</sequence>
<dbReference type="AlphaFoldDB" id="A0A0F9JHI0"/>
<organism evidence="1">
    <name type="scientific">marine sediment metagenome</name>
    <dbReference type="NCBI Taxonomy" id="412755"/>
    <lineage>
        <taxon>unclassified sequences</taxon>
        <taxon>metagenomes</taxon>
        <taxon>ecological metagenomes</taxon>
    </lineage>
</organism>
<reference evidence="1" key="1">
    <citation type="journal article" date="2015" name="Nature">
        <title>Complex archaea that bridge the gap between prokaryotes and eukaryotes.</title>
        <authorList>
            <person name="Spang A."/>
            <person name="Saw J.H."/>
            <person name="Jorgensen S.L."/>
            <person name="Zaremba-Niedzwiedzka K."/>
            <person name="Martijn J."/>
            <person name="Lind A.E."/>
            <person name="van Eijk R."/>
            <person name="Schleper C."/>
            <person name="Guy L."/>
            <person name="Ettema T.J."/>
        </authorList>
    </citation>
    <scope>NUCLEOTIDE SEQUENCE</scope>
</reference>
<comment type="caution">
    <text evidence="1">The sequence shown here is derived from an EMBL/GenBank/DDBJ whole genome shotgun (WGS) entry which is preliminary data.</text>
</comment>